<keyword evidence="2" id="KW-1185">Reference proteome</keyword>
<proteinExistence type="predicted"/>
<reference evidence="1 2" key="1">
    <citation type="submission" date="2019-06" db="EMBL/GenBank/DDBJ databases">
        <title>Genome sequencing of plant associated microbes to promote plant fitness in Sorghum bicolor and Oryza sativa.</title>
        <authorList>
            <person name="Coleman-Derr D."/>
        </authorList>
    </citation>
    <scope>NUCLEOTIDE SEQUENCE [LARGE SCALE GENOMIC DNA]</scope>
    <source>
        <strain evidence="1 2">KV-663</strain>
    </source>
</reference>
<evidence type="ECO:0000313" key="1">
    <source>
        <dbReference type="EMBL" id="TQM64941.1"/>
    </source>
</evidence>
<dbReference type="AlphaFoldDB" id="A0A543I321"/>
<accession>A0A543I321</accession>
<protein>
    <recommendedName>
        <fullName evidence="3">PAAR motif-containing protein</fullName>
    </recommendedName>
</protein>
<evidence type="ECO:0008006" key="3">
    <source>
        <dbReference type="Google" id="ProtNLM"/>
    </source>
</evidence>
<evidence type="ECO:0000313" key="2">
    <source>
        <dbReference type="Proteomes" id="UP000316747"/>
    </source>
</evidence>
<gene>
    <name evidence="1" type="ORF">FBY41_1323</name>
</gene>
<sequence>MPGYLLSQGSRVSCAHQGTATPTAAFPRVTVGGQAVVLLSGPWTIAGCPFPPPPTSNGPCVTGTFTSGTVRVTAGKQPLAIQAAPGTCVPTGVPLIAMQTQVRVRAS</sequence>
<dbReference type="RefSeq" id="WP_141842512.1">
    <property type="nucleotide sequence ID" value="NZ_VFPM01000001.1"/>
</dbReference>
<name>A0A543I321_9MICO</name>
<dbReference type="EMBL" id="VFPM01000001">
    <property type="protein sequence ID" value="TQM64941.1"/>
    <property type="molecule type" value="Genomic_DNA"/>
</dbReference>
<dbReference type="OrthoDB" id="675629at2"/>
<comment type="caution">
    <text evidence="1">The sequence shown here is derived from an EMBL/GenBank/DDBJ whole genome shotgun (WGS) entry which is preliminary data.</text>
</comment>
<organism evidence="1 2">
    <name type="scientific">Humibacillus xanthopallidus</name>
    <dbReference type="NCBI Taxonomy" id="412689"/>
    <lineage>
        <taxon>Bacteria</taxon>
        <taxon>Bacillati</taxon>
        <taxon>Actinomycetota</taxon>
        <taxon>Actinomycetes</taxon>
        <taxon>Micrococcales</taxon>
        <taxon>Intrasporangiaceae</taxon>
        <taxon>Humibacillus</taxon>
    </lineage>
</organism>
<dbReference type="Proteomes" id="UP000316747">
    <property type="component" value="Unassembled WGS sequence"/>
</dbReference>